<evidence type="ECO:0000256" key="4">
    <source>
        <dbReference type="ARBA" id="ARBA00022692"/>
    </source>
</evidence>
<evidence type="ECO:0000256" key="6">
    <source>
        <dbReference type="ARBA" id="ARBA00023136"/>
    </source>
</evidence>
<keyword evidence="10" id="KW-1185">Reference proteome</keyword>
<evidence type="ECO:0000313" key="10">
    <source>
        <dbReference type="Proteomes" id="UP000245412"/>
    </source>
</evidence>
<comment type="subcellular location">
    <subcellularLocation>
        <location evidence="1 7">Cell membrane</location>
        <topology evidence="1 7">Multi-pass membrane protein</topology>
    </subcellularLocation>
</comment>
<evidence type="ECO:0000259" key="8">
    <source>
        <dbReference type="PROSITE" id="PS50928"/>
    </source>
</evidence>
<gene>
    <name evidence="9" type="ORF">C7383_10840</name>
</gene>
<accession>A0AB73T2G6</accession>
<evidence type="ECO:0000256" key="1">
    <source>
        <dbReference type="ARBA" id="ARBA00004651"/>
    </source>
</evidence>
<name>A0AB73T2G6_9FIRM</name>
<keyword evidence="2 7" id="KW-0813">Transport</keyword>
<comment type="similarity">
    <text evidence="7">Belongs to the binding-protein-dependent transport system permease family.</text>
</comment>
<keyword evidence="6 7" id="KW-0472">Membrane</keyword>
<comment type="caution">
    <text evidence="9">The sequence shown here is derived from an EMBL/GenBank/DDBJ whole genome shotgun (WGS) entry which is preliminary data.</text>
</comment>
<dbReference type="PROSITE" id="PS50928">
    <property type="entry name" value="ABC_TM1"/>
    <property type="match status" value="1"/>
</dbReference>
<sequence>MNKKKIYSAWFLVPTLVIFTGLFILPMVTSLFFSLTVWDLKNFTFVGLENFKMFFSEGSLNIGIRNTLLYAVIGCSLKVTAGFLIAVFLTSNIRTKNILRSVIFFPNLVSTIAVGITFKALMHPTKGLINSALGAVGLRGADWLGNARTALFSVLSVEAWKGVGVATVIFIAGMQAIDKTYYEAASIDGADGWQKLKNITLPLCRPAMNSVILLAFIGGMRSFDLIWSMTGGGPGFATDVLASVIYKQYAEGFYGLSTAGNVIMFILIAFIAFPLQKFLMKGEVD</sequence>
<dbReference type="InterPro" id="IPR035906">
    <property type="entry name" value="MetI-like_sf"/>
</dbReference>
<organism evidence="9 10">
    <name type="scientific">Murimonas intestini</name>
    <dbReference type="NCBI Taxonomy" id="1337051"/>
    <lineage>
        <taxon>Bacteria</taxon>
        <taxon>Bacillati</taxon>
        <taxon>Bacillota</taxon>
        <taxon>Clostridia</taxon>
        <taxon>Lachnospirales</taxon>
        <taxon>Lachnospiraceae</taxon>
        <taxon>Murimonas</taxon>
    </lineage>
</organism>
<dbReference type="RefSeq" id="WP_109627243.1">
    <property type="nucleotide sequence ID" value="NZ_JANKBI010000028.1"/>
</dbReference>
<evidence type="ECO:0000256" key="2">
    <source>
        <dbReference type="ARBA" id="ARBA00022448"/>
    </source>
</evidence>
<dbReference type="Proteomes" id="UP000245412">
    <property type="component" value="Unassembled WGS sequence"/>
</dbReference>
<feature type="domain" description="ABC transmembrane type-1" evidence="8">
    <location>
        <begin position="64"/>
        <end position="275"/>
    </location>
</feature>
<dbReference type="PANTHER" id="PTHR30193">
    <property type="entry name" value="ABC TRANSPORTER PERMEASE PROTEIN"/>
    <property type="match status" value="1"/>
</dbReference>
<evidence type="ECO:0000256" key="7">
    <source>
        <dbReference type="RuleBase" id="RU363032"/>
    </source>
</evidence>
<dbReference type="PANTHER" id="PTHR30193:SF37">
    <property type="entry name" value="INNER MEMBRANE ABC TRANSPORTER PERMEASE PROTEIN YCJO"/>
    <property type="match status" value="1"/>
</dbReference>
<keyword evidence="3" id="KW-1003">Cell membrane</keyword>
<feature type="transmembrane region" description="Helical" evidence="7">
    <location>
        <begin position="253"/>
        <end position="275"/>
    </location>
</feature>
<reference evidence="9 10" key="1">
    <citation type="submission" date="2018-05" db="EMBL/GenBank/DDBJ databases">
        <authorList>
            <person name="Goeker M."/>
            <person name="Huntemann M."/>
            <person name="Clum A."/>
            <person name="Pillay M."/>
            <person name="Palaniappan K."/>
            <person name="Varghese N."/>
            <person name="Mikhailova N."/>
            <person name="Stamatis D."/>
            <person name="Reddy T."/>
            <person name="Daum C."/>
            <person name="Shapiro N."/>
            <person name="Ivanova N."/>
            <person name="Kyrpides N."/>
            <person name="Woyke T."/>
        </authorList>
    </citation>
    <scope>NUCLEOTIDE SEQUENCE [LARGE SCALE GENOMIC DNA]</scope>
    <source>
        <strain evidence="9 10">DSM 26524</strain>
    </source>
</reference>
<evidence type="ECO:0000256" key="3">
    <source>
        <dbReference type="ARBA" id="ARBA00022475"/>
    </source>
</evidence>
<protein>
    <submittedName>
        <fullName evidence="9">Carbohydrate ABC transporter membrane protein 1 (CUT1 family)</fullName>
    </submittedName>
</protein>
<feature type="transmembrane region" description="Helical" evidence="7">
    <location>
        <begin position="68"/>
        <end position="90"/>
    </location>
</feature>
<dbReference type="Pfam" id="PF00528">
    <property type="entry name" value="BPD_transp_1"/>
    <property type="match status" value="1"/>
</dbReference>
<dbReference type="InterPro" id="IPR000515">
    <property type="entry name" value="MetI-like"/>
</dbReference>
<keyword evidence="5 7" id="KW-1133">Transmembrane helix</keyword>
<dbReference type="InterPro" id="IPR051393">
    <property type="entry name" value="ABC_transporter_permease"/>
</dbReference>
<evidence type="ECO:0000313" key="9">
    <source>
        <dbReference type="EMBL" id="PWJ74611.1"/>
    </source>
</evidence>
<dbReference type="CDD" id="cd06261">
    <property type="entry name" value="TM_PBP2"/>
    <property type="match status" value="1"/>
</dbReference>
<evidence type="ECO:0000256" key="5">
    <source>
        <dbReference type="ARBA" id="ARBA00022989"/>
    </source>
</evidence>
<dbReference type="Gene3D" id="1.10.3720.10">
    <property type="entry name" value="MetI-like"/>
    <property type="match status" value="1"/>
</dbReference>
<feature type="transmembrane region" description="Helical" evidence="7">
    <location>
        <begin position="7"/>
        <end position="33"/>
    </location>
</feature>
<dbReference type="EMBL" id="QGGY01000008">
    <property type="protein sequence ID" value="PWJ74611.1"/>
    <property type="molecule type" value="Genomic_DNA"/>
</dbReference>
<dbReference type="SUPFAM" id="SSF161098">
    <property type="entry name" value="MetI-like"/>
    <property type="match status" value="1"/>
</dbReference>
<keyword evidence="4 7" id="KW-0812">Transmembrane</keyword>
<feature type="transmembrane region" description="Helical" evidence="7">
    <location>
        <begin position="159"/>
        <end position="177"/>
    </location>
</feature>
<dbReference type="AlphaFoldDB" id="A0AB73T2G6"/>
<dbReference type="GO" id="GO:0055085">
    <property type="term" value="P:transmembrane transport"/>
    <property type="evidence" value="ECO:0007669"/>
    <property type="project" value="InterPro"/>
</dbReference>
<dbReference type="GO" id="GO:0005886">
    <property type="term" value="C:plasma membrane"/>
    <property type="evidence" value="ECO:0007669"/>
    <property type="project" value="UniProtKB-SubCell"/>
</dbReference>
<proteinExistence type="inferred from homology"/>
<feature type="transmembrane region" description="Helical" evidence="7">
    <location>
        <begin position="102"/>
        <end position="122"/>
    </location>
</feature>